<name>A0AAV3T9C4_9EURY</name>
<dbReference type="GO" id="GO:0016491">
    <property type="term" value="F:oxidoreductase activity"/>
    <property type="evidence" value="ECO:0007669"/>
    <property type="project" value="InterPro"/>
</dbReference>
<organism evidence="3 4">
    <name type="scientific">Natronoarchaeum mannanilyticum</name>
    <dbReference type="NCBI Taxonomy" id="926360"/>
    <lineage>
        <taxon>Archaea</taxon>
        <taxon>Methanobacteriati</taxon>
        <taxon>Methanobacteriota</taxon>
        <taxon>Stenosarchaea group</taxon>
        <taxon>Halobacteria</taxon>
        <taxon>Halobacteriales</taxon>
        <taxon>Natronoarchaeaceae</taxon>
    </lineage>
</organism>
<dbReference type="AlphaFoldDB" id="A0AAV3T9C4"/>
<feature type="region of interest" description="Disordered" evidence="1">
    <location>
        <begin position="230"/>
        <end position="297"/>
    </location>
</feature>
<keyword evidence="4" id="KW-1185">Reference proteome</keyword>
<dbReference type="Proteomes" id="UP001500420">
    <property type="component" value="Unassembled WGS sequence"/>
</dbReference>
<evidence type="ECO:0000313" key="4">
    <source>
        <dbReference type="Proteomes" id="UP001500420"/>
    </source>
</evidence>
<evidence type="ECO:0000313" key="3">
    <source>
        <dbReference type="EMBL" id="GAA0672879.1"/>
    </source>
</evidence>
<dbReference type="EMBL" id="BAAADV010000003">
    <property type="protein sequence ID" value="GAA0672879.1"/>
    <property type="molecule type" value="Genomic_DNA"/>
</dbReference>
<dbReference type="PANTHER" id="PTHR42923:SF3">
    <property type="entry name" value="PROTOPORPHYRINOGEN OXIDASE"/>
    <property type="match status" value="1"/>
</dbReference>
<gene>
    <name evidence="3" type="ORF">GCM10009020_19670</name>
</gene>
<feature type="domain" description="Amine oxidase" evidence="2">
    <location>
        <begin position="9"/>
        <end position="239"/>
    </location>
</feature>
<comment type="caution">
    <text evidence="3">The sequence shown here is derived from an EMBL/GenBank/DDBJ whole genome shotgun (WGS) entry which is preliminary data.</text>
</comment>
<evidence type="ECO:0000256" key="1">
    <source>
        <dbReference type="SAM" id="MobiDB-lite"/>
    </source>
</evidence>
<dbReference type="InterPro" id="IPR036188">
    <property type="entry name" value="FAD/NAD-bd_sf"/>
</dbReference>
<proteinExistence type="predicted"/>
<dbReference type="InterPro" id="IPR002937">
    <property type="entry name" value="Amino_oxidase"/>
</dbReference>
<protein>
    <submittedName>
        <fullName evidence="3">NAD(P)/FAD-dependent oxidoreductase</fullName>
    </submittedName>
</protein>
<dbReference type="Pfam" id="PF01593">
    <property type="entry name" value="Amino_oxidase"/>
    <property type="match status" value="2"/>
</dbReference>
<accession>A0AAV3T9C4</accession>
<dbReference type="PANTHER" id="PTHR42923">
    <property type="entry name" value="PROTOPORPHYRINOGEN OXIDASE"/>
    <property type="match status" value="1"/>
</dbReference>
<dbReference type="SUPFAM" id="SSF51905">
    <property type="entry name" value="FAD/NAD(P)-binding domain"/>
    <property type="match status" value="1"/>
</dbReference>
<dbReference type="RefSeq" id="WP_343773824.1">
    <property type="nucleotide sequence ID" value="NZ_BAAADV010000003.1"/>
</dbReference>
<reference evidence="3 4" key="1">
    <citation type="journal article" date="2019" name="Int. J. Syst. Evol. Microbiol.">
        <title>The Global Catalogue of Microorganisms (GCM) 10K type strain sequencing project: providing services to taxonomists for standard genome sequencing and annotation.</title>
        <authorList>
            <consortium name="The Broad Institute Genomics Platform"/>
            <consortium name="The Broad Institute Genome Sequencing Center for Infectious Disease"/>
            <person name="Wu L."/>
            <person name="Ma J."/>
        </authorList>
    </citation>
    <scope>NUCLEOTIDE SEQUENCE [LARGE SCALE GENOMIC DNA]</scope>
    <source>
        <strain evidence="3 4">JCM 16328</strain>
    </source>
</reference>
<dbReference type="Gene3D" id="3.50.50.60">
    <property type="entry name" value="FAD/NAD(P)-binding domain"/>
    <property type="match status" value="1"/>
</dbReference>
<feature type="domain" description="Amine oxidase" evidence="2">
    <location>
        <begin position="305"/>
        <end position="494"/>
    </location>
</feature>
<dbReference type="InterPro" id="IPR050464">
    <property type="entry name" value="Zeta_carotene_desat/Oxidored"/>
</dbReference>
<sequence>MIGVVGGTVAGLVAARELRERGREVRVFEAGRELGGRAAVTATDGDPIERLPTTLSPDDDAVADLAAELGIADRVSERDVRTGYYVDGIAHPRTGFAEKLAFPRLSLQDKLFESLLARGASLGPLGPPDGAFAEPEAYDDVAARAFVDEHATASVREQIVDPRLRAAFGERAADVSAAWLLGDLARRRAGRTWRTDSRIYPEGGLATLIDALVAGVGRENVSPGARVVGVETESEDDAAGAAASDETDLPGAREPPSDPDETGFVWNDTEADGGVDGDRESSAGVDDDDQDAAPTERVDRLVVERDGERAAIDVDAVVFATPPRALERATDYEWAGETRNVLSVLFGLSESLLDAYGLTVADDAPFGRLVEHTNLVPAENYGGDHLLYALAPVTSPRDDRWQRDDETLARRWVEALEGLFPAFDRRTVRWSTVTRARDAGPVYETGYRERTISHDLSDAVAQGCYYAGDASAAQYPTRTVDGAVRAGRRCADLIATSSDD</sequence>
<evidence type="ECO:0000259" key="2">
    <source>
        <dbReference type="Pfam" id="PF01593"/>
    </source>
</evidence>